<dbReference type="AlphaFoldDB" id="D1C5H6"/>
<dbReference type="HOGENOM" id="CLU_2411684_0_0_0"/>
<dbReference type="RefSeq" id="WP_012870541.1">
    <property type="nucleotide sequence ID" value="NC_013523.1"/>
</dbReference>
<organism evidence="1 2">
    <name type="scientific">Sphaerobacter thermophilus (strain ATCC 49802 / DSM 20745 / KCCM 41009 / NCIMB 13125 / S 6022)</name>
    <dbReference type="NCBI Taxonomy" id="479434"/>
    <lineage>
        <taxon>Bacteria</taxon>
        <taxon>Pseudomonadati</taxon>
        <taxon>Thermomicrobiota</taxon>
        <taxon>Thermomicrobia</taxon>
        <taxon>Sphaerobacterales</taxon>
        <taxon>Sphaerobacterineae</taxon>
        <taxon>Sphaerobacteraceae</taxon>
        <taxon>Sphaerobacter</taxon>
    </lineage>
</organism>
<dbReference type="STRING" id="479434.Sthe_0053"/>
<dbReference type="KEGG" id="sti:Sthe_0053"/>
<keyword evidence="2" id="KW-1185">Reference proteome</keyword>
<dbReference type="Pfam" id="PF09939">
    <property type="entry name" value="DUF2171"/>
    <property type="match status" value="1"/>
</dbReference>
<evidence type="ECO:0008006" key="3">
    <source>
        <dbReference type="Google" id="ProtNLM"/>
    </source>
</evidence>
<reference evidence="1 2" key="2">
    <citation type="journal article" date="2010" name="Stand. Genomic Sci.">
        <title>Complete genome sequence of Desulfohalobium retbaense type strain (HR(100)).</title>
        <authorList>
            <person name="Spring S."/>
            <person name="Nolan M."/>
            <person name="Lapidus A."/>
            <person name="Glavina Del Rio T."/>
            <person name="Copeland A."/>
            <person name="Tice H."/>
            <person name="Cheng J.F."/>
            <person name="Lucas S."/>
            <person name="Land M."/>
            <person name="Chen F."/>
            <person name="Bruce D."/>
            <person name="Goodwin L."/>
            <person name="Pitluck S."/>
            <person name="Ivanova N."/>
            <person name="Mavromatis K."/>
            <person name="Mikhailova N."/>
            <person name="Pati A."/>
            <person name="Chen A."/>
            <person name="Palaniappan K."/>
            <person name="Hauser L."/>
            <person name="Chang Y.J."/>
            <person name="Jeffries C.D."/>
            <person name="Munk C."/>
            <person name="Kiss H."/>
            <person name="Chain P."/>
            <person name="Han C."/>
            <person name="Brettin T."/>
            <person name="Detter J.C."/>
            <person name="Schuler E."/>
            <person name="Goker M."/>
            <person name="Rohde M."/>
            <person name="Bristow J."/>
            <person name="Eisen J.A."/>
            <person name="Markowitz V."/>
            <person name="Hugenholtz P."/>
            <person name="Kyrpides N.C."/>
            <person name="Klenk H.P."/>
        </authorList>
    </citation>
    <scope>NUCLEOTIDE SEQUENCE [LARGE SCALE GENOMIC DNA]</scope>
    <source>
        <strain evidence="2">ATCC 49802 / DSM 20745 / S 6022</strain>
    </source>
</reference>
<dbReference type="EMBL" id="CP001823">
    <property type="protein sequence ID" value="ACZ37492.1"/>
    <property type="molecule type" value="Genomic_DNA"/>
</dbReference>
<reference evidence="2" key="1">
    <citation type="submission" date="2009-11" db="EMBL/GenBank/DDBJ databases">
        <title>The complete chromosome 1 of Sphaerobacter thermophilus DSM 20745.</title>
        <authorList>
            <person name="Lucas S."/>
            <person name="Copeland A."/>
            <person name="Lapidus A."/>
            <person name="Glavina del Rio T."/>
            <person name="Dalin E."/>
            <person name="Tice H."/>
            <person name="Bruce D."/>
            <person name="Goodwin L."/>
            <person name="Pitluck S."/>
            <person name="Kyrpides N."/>
            <person name="Mavromatis K."/>
            <person name="Ivanova N."/>
            <person name="Mikhailova N."/>
            <person name="LaButti K.M."/>
            <person name="Clum A."/>
            <person name="Sun H.I."/>
            <person name="Brettin T."/>
            <person name="Detter J.C."/>
            <person name="Han C."/>
            <person name="Larimer F."/>
            <person name="Land M."/>
            <person name="Hauser L."/>
            <person name="Markowitz V."/>
            <person name="Cheng J.F."/>
            <person name="Hugenholtz P."/>
            <person name="Woyke T."/>
            <person name="Wu D."/>
            <person name="Steenblock K."/>
            <person name="Schneider S."/>
            <person name="Pukall R."/>
            <person name="Goeker M."/>
            <person name="Klenk H.P."/>
            <person name="Eisen J.A."/>
        </authorList>
    </citation>
    <scope>NUCLEOTIDE SEQUENCE [LARGE SCALE GENOMIC DNA]</scope>
    <source>
        <strain evidence="2">ATCC 49802 / DSM 20745 / S 6022</strain>
    </source>
</reference>
<dbReference type="Proteomes" id="UP000002027">
    <property type="component" value="Chromosome 1"/>
</dbReference>
<protein>
    <recommendedName>
        <fullName evidence="3">PRC-barrel domain-containing protein</fullName>
    </recommendedName>
</protein>
<dbReference type="InterPro" id="IPR018684">
    <property type="entry name" value="DUF2171"/>
</dbReference>
<proteinExistence type="predicted"/>
<evidence type="ECO:0000313" key="1">
    <source>
        <dbReference type="EMBL" id="ACZ37492.1"/>
    </source>
</evidence>
<accession>D1C5H6</accession>
<name>D1C5H6_SPHTD</name>
<gene>
    <name evidence="1" type="ordered locus">Sthe_0053</name>
</gene>
<dbReference type="InParanoid" id="D1C5H6"/>
<evidence type="ECO:0000313" key="2">
    <source>
        <dbReference type="Proteomes" id="UP000002027"/>
    </source>
</evidence>
<sequence>MSEHRADIHRGVPVVDSDGRGVGIVAGVREDDFLVHRLEACGIYIPKDAVARVESDRVVLSRGVTDIELERWPREMHWPISAGAGGADDFPS</sequence>